<dbReference type="InterPro" id="IPR000073">
    <property type="entry name" value="AB_hydrolase_1"/>
</dbReference>
<organism evidence="2 3">
    <name type="scientific">Nocardioides taihuensis</name>
    <dbReference type="NCBI Taxonomy" id="1835606"/>
    <lineage>
        <taxon>Bacteria</taxon>
        <taxon>Bacillati</taxon>
        <taxon>Actinomycetota</taxon>
        <taxon>Actinomycetes</taxon>
        <taxon>Propionibacteriales</taxon>
        <taxon>Nocardioidaceae</taxon>
        <taxon>Nocardioides</taxon>
    </lineage>
</organism>
<dbReference type="Pfam" id="PF12697">
    <property type="entry name" value="Abhydrolase_6"/>
    <property type="match status" value="1"/>
</dbReference>
<dbReference type="Proteomes" id="UP001596087">
    <property type="component" value="Unassembled WGS sequence"/>
</dbReference>
<comment type="caution">
    <text evidence="2">The sequence shown here is derived from an EMBL/GenBank/DDBJ whole genome shotgun (WGS) entry which is preliminary data.</text>
</comment>
<name>A0ABW0BCZ1_9ACTN</name>
<dbReference type="GO" id="GO:0016787">
    <property type="term" value="F:hydrolase activity"/>
    <property type="evidence" value="ECO:0007669"/>
    <property type="project" value="UniProtKB-KW"/>
</dbReference>
<evidence type="ECO:0000313" key="2">
    <source>
        <dbReference type="EMBL" id="MFC5175179.1"/>
    </source>
</evidence>
<dbReference type="EMBL" id="JBHSKD010000002">
    <property type="protein sequence ID" value="MFC5175179.1"/>
    <property type="molecule type" value="Genomic_DNA"/>
</dbReference>
<gene>
    <name evidence="2" type="ORF">ACFPGP_00765</name>
</gene>
<feature type="domain" description="AB hydrolase-1" evidence="1">
    <location>
        <begin position="96"/>
        <end position="252"/>
    </location>
</feature>
<evidence type="ECO:0000259" key="1">
    <source>
        <dbReference type="Pfam" id="PF12697"/>
    </source>
</evidence>
<reference evidence="3" key="1">
    <citation type="journal article" date="2019" name="Int. J. Syst. Evol. Microbiol.">
        <title>The Global Catalogue of Microorganisms (GCM) 10K type strain sequencing project: providing services to taxonomists for standard genome sequencing and annotation.</title>
        <authorList>
            <consortium name="The Broad Institute Genomics Platform"/>
            <consortium name="The Broad Institute Genome Sequencing Center for Infectious Disease"/>
            <person name="Wu L."/>
            <person name="Ma J."/>
        </authorList>
    </citation>
    <scope>NUCLEOTIDE SEQUENCE [LARGE SCALE GENOMIC DNA]</scope>
    <source>
        <strain evidence="3">DFY41</strain>
    </source>
</reference>
<dbReference type="RefSeq" id="WP_378585540.1">
    <property type="nucleotide sequence ID" value="NZ_JBHSKD010000002.1"/>
</dbReference>
<sequence length="302" mass="32539">MTTTDLSQRPSVRPAPRPARLADRVPALVGASLNAGARLAPRVTGRLALELWRRPGRPAAVRDDEQDVHTAARRSLVDHDGTEVAAYAWGDGERPVLFVHGWGARASRFAEVVAALLGAGYSPVAYDAWGHGATPGPVRTIVEHQVVIAELERRHGPFAGVVAHSFGVPVALYAARSGLRAERLVALSGMGEFGYVVDTFCERLGLGATVNRELRRAIERAWFAGDTGIWERFSAQPLPDREVLVVHDAADRVVDRSQADRLVEALGDGARLVETRGLGHGRILRDQAVVGEVVAFLEGGRP</sequence>
<proteinExistence type="predicted"/>
<dbReference type="InterPro" id="IPR029058">
    <property type="entry name" value="AB_hydrolase_fold"/>
</dbReference>
<dbReference type="SUPFAM" id="SSF53474">
    <property type="entry name" value="alpha/beta-Hydrolases"/>
    <property type="match status" value="1"/>
</dbReference>
<dbReference type="Gene3D" id="3.40.50.1820">
    <property type="entry name" value="alpha/beta hydrolase"/>
    <property type="match status" value="1"/>
</dbReference>
<protein>
    <submittedName>
        <fullName evidence="2">Alpha/beta hydrolase</fullName>
    </submittedName>
</protein>
<evidence type="ECO:0000313" key="3">
    <source>
        <dbReference type="Proteomes" id="UP001596087"/>
    </source>
</evidence>
<accession>A0ABW0BCZ1</accession>
<keyword evidence="2" id="KW-0378">Hydrolase</keyword>
<keyword evidence="3" id="KW-1185">Reference proteome</keyword>